<name>H8I7N2_METCZ</name>
<organism evidence="1 2">
    <name type="scientific">Methanocella conradii (strain DSM 24694 / JCM 17849 / CGMCC 1.5162 / HZ254)</name>
    <dbReference type="NCBI Taxonomy" id="1041930"/>
    <lineage>
        <taxon>Archaea</taxon>
        <taxon>Methanobacteriati</taxon>
        <taxon>Methanobacteriota</taxon>
        <taxon>Stenosarchaea group</taxon>
        <taxon>Methanomicrobia</taxon>
        <taxon>Methanocellales</taxon>
        <taxon>Methanocellaceae</taxon>
        <taxon>Methanocella</taxon>
    </lineage>
</organism>
<proteinExistence type="predicted"/>
<keyword evidence="2" id="KW-1185">Reference proteome</keyword>
<dbReference type="EMBL" id="CP003243">
    <property type="protein sequence ID" value="AFC99867.1"/>
    <property type="molecule type" value="Genomic_DNA"/>
</dbReference>
<gene>
    <name evidence="1" type="ordered locus">Mtc_1111</name>
</gene>
<protein>
    <submittedName>
        <fullName evidence="1">Uncharacterized protein</fullName>
    </submittedName>
</protein>
<sequence>MKKILCIPVSLVILLAITDVPTMACKPLEPCDQKNLSLADNVEYGKIST</sequence>
<dbReference type="HOGENOM" id="CLU_3130824_0_0_2"/>
<evidence type="ECO:0000313" key="1">
    <source>
        <dbReference type="EMBL" id="AFC99867.1"/>
    </source>
</evidence>
<dbReference type="KEGG" id="mez:Mtc_1111"/>
<evidence type="ECO:0000313" key="2">
    <source>
        <dbReference type="Proteomes" id="UP000005233"/>
    </source>
</evidence>
<dbReference type="AlphaFoldDB" id="H8I7N2"/>
<accession>H8I7N2</accession>
<dbReference type="Proteomes" id="UP000005233">
    <property type="component" value="Chromosome"/>
</dbReference>
<reference evidence="1 2" key="1">
    <citation type="journal article" date="2012" name="J. Bacteriol.">
        <title>Complete genome sequence of a thermophilic methanogen, Methanocella conradii HZ254, isolated from Chinese rice field soil.</title>
        <authorList>
            <person name="Lu Z."/>
            <person name="Lu Y."/>
        </authorList>
    </citation>
    <scope>NUCLEOTIDE SEQUENCE [LARGE SCALE GENOMIC DNA]</scope>
    <source>
        <strain evidence="2">DSM 24694 / JCM 17849 / CGMCC 1.5162 / HZ254</strain>
    </source>
</reference>